<dbReference type="EMBL" id="CP062222">
    <property type="protein sequence ID" value="QTC91228.1"/>
    <property type="molecule type" value="Genomic_DNA"/>
</dbReference>
<evidence type="ECO:0000313" key="2">
    <source>
        <dbReference type="EMBL" id="QTC91228.1"/>
    </source>
</evidence>
<sequence length="143" mass="15135">MIRRPASLALALLAAVTTAAPALAQTADPAPVVAAERAFAAETATVGVNRGFTHWSVDDAVVFDEGRASTVRKTYPDRDRPADEPGLNWWPNFAGIARSGDLGFTTGGVEVGGRRTGHYFTVWKLQADGSWKWVYDGGSGATA</sequence>
<reference evidence="2" key="1">
    <citation type="submission" date="2020-09" db="EMBL/GenBank/DDBJ databases">
        <title>Brevundimonas sp. LVF2 isolated from a puddle in Goettingen, Germany.</title>
        <authorList>
            <person name="Friedrich I."/>
            <person name="Klassen A."/>
            <person name="Hannes N."/>
            <person name="Schneider D."/>
            <person name="Hertel R."/>
            <person name="Daniel R."/>
        </authorList>
    </citation>
    <scope>NUCLEOTIDE SEQUENCE</scope>
    <source>
        <strain evidence="2">LVF2</strain>
    </source>
</reference>
<dbReference type="AlphaFoldDB" id="A0A975C045"/>
<feature type="chain" id="PRO_5038043764" description="DUF4440 domain-containing protein" evidence="1">
    <location>
        <begin position="25"/>
        <end position="143"/>
    </location>
</feature>
<evidence type="ECO:0008006" key="4">
    <source>
        <dbReference type="Google" id="ProtNLM"/>
    </source>
</evidence>
<dbReference type="Gene3D" id="3.10.450.50">
    <property type="match status" value="1"/>
</dbReference>
<accession>A0A975C045</accession>
<organism evidence="2 3">
    <name type="scientific">Brevundimonas goettingensis</name>
    <dbReference type="NCBI Taxonomy" id="2774190"/>
    <lineage>
        <taxon>Bacteria</taxon>
        <taxon>Pseudomonadati</taxon>
        <taxon>Pseudomonadota</taxon>
        <taxon>Alphaproteobacteria</taxon>
        <taxon>Caulobacterales</taxon>
        <taxon>Caulobacteraceae</taxon>
        <taxon>Brevundimonas</taxon>
    </lineage>
</organism>
<dbReference type="Proteomes" id="UP000663918">
    <property type="component" value="Chromosome"/>
</dbReference>
<gene>
    <name evidence="2" type="ORF">IFJ75_18855</name>
</gene>
<keyword evidence="1" id="KW-0732">Signal</keyword>
<dbReference type="KEGG" id="bgoe:IFJ75_18855"/>
<proteinExistence type="predicted"/>
<keyword evidence="3" id="KW-1185">Reference proteome</keyword>
<dbReference type="RefSeq" id="WP_207870331.1">
    <property type="nucleotide sequence ID" value="NZ_CP062222.1"/>
</dbReference>
<name>A0A975C045_9CAUL</name>
<evidence type="ECO:0000313" key="3">
    <source>
        <dbReference type="Proteomes" id="UP000663918"/>
    </source>
</evidence>
<evidence type="ECO:0000256" key="1">
    <source>
        <dbReference type="SAM" id="SignalP"/>
    </source>
</evidence>
<protein>
    <recommendedName>
        <fullName evidence="4">DUF4440 domain-containing protein</fullName>
    </recommendedName>
</protein>
<feature type="signal peptide" evidence="1">
    <location>
        <begin position="1"/>
        <end position="24"/>
    </location>
</feature>